<proteinExistence type="predicted"/>
<accession>A0A0A8JY30</accession>
<sequence length="274" mass="31374">MPTIIAFHFPHKTASMFAFEILNTISRRTGIPHFSQNNRPPNHTDLADARVLNVDGTCLRGPVRNFSVIEGAPGNPDKDYRFATPDFLIEGVSYFAVCQVRDTLDLVVSQYFSQGWLHTPNDDFSQVRKDLRAGRISVYDYALMEFEGRSDFGQESILQKMARLRVLEERLGPDRFLCVQYEEMVVDYDQWAARIEAFLQDAIPGIGSILSDLRPEYPPPEVDQEFFSDPLEYVAKNGSRLRHVRSPYPGDHRRFLTPAEIADLRSREQVLIST</sequence>
<dbReference type="Gene3D" id="3.40.50.300">
    <property type="entry name" value="P-loop containing nucleotide triphosphate hydrolases"/>
    <property type="match status" value="1"/>
</dbReference>
<dbReference type="KEGG" id="mcg:GL4_0233"/>
<evidence type="ECO:0000313" key="2">
    <source>
        <dbReference type="Proteomes" id="UP000031643"/>
    </source>
</evidence>
<organism evidence="1 2">
    <name type="scientific">Methyloceanibacter caenitepidi</name>
    <dbReference type="NCBI Taxonomy" id="1384459"/>
    <lineage>
        <taxon>Bacteria</taxon>
        <taxon>Pseudomonadati</taxon>
        <taxon>Pseudomonadota</taxon>
        <taxon>Alphaproteobacteria</taxon>
        <taxon>Hyphomicrobiales</taxon>
        <taxon>Hyphomicrobiaceae</taxon>
        <taxon>Methyloceanibacter</taxon>
    </lineage>
</organism>
<name>A0A0A8JY30_9HYPH</name>
<dbReference type="Proteomes" id="UP000031643">
    <property type="component" value="Chromosome"/>
</dbReference>
<dbReference type="InterPro" id="IPR027417">
    <property type="entry name" value="P-loop_NTPase"/>
</dbReference>
<dbReference type="SUPFAM" id="SSF52540">
    <property type="entry name" value="P-loop containing nucleoside triphosphate hydrolases"/>
    <property type="match status" value="1"/>
</dbReference>
<dbReference type="EMBL" id="AP014648">
    <property type="protein sequence ID" value="BAQ15703.1"/>
    <property type="molecule type" value="Genomic_DNA"/>
</dbReference>
<keyword evidence="2" id="KW-1185">Reference proteome</keyword>
<evidence type="ECO:0000313" key="1">
    <source>
        <dbReference type="EMBL" id="BAQ15703.1"/>
    </source>
</evidence>
<dbReference type="HOGENOM" id="CLU_1014926_0_0_5"/>
<protein>
    <recommendedName>
        <fullName evidence="3">Sulfotransferase domain-containing protein</fullName>
    </recommendedName>
</protein>
<reference evidence="1 2" key="1">
    <citation type="submission" date="2014-09" db="EMBL/GenBank/DDBJ databases">
        <title>Genome sequencing of Methyloceanibacter caenitepidi Gela4.</title>
        <authorList>
            <person name="Takeuchi M."/>
            <person name="Susumu S."/>
            <person name="Kamagata Y."/>
            <person name="Oshima K."/>
            <person name="Hattori M."/>
            <person name="Iwasaki W."/>
        </authorList>
    </citation>
    <scope>NUCLEOTIDE SEQUENCE [LARGE SCALE GENOMIC DNA]</scope>
    <source>
        <strain evidence="1 2">Gela4</strain>
    </source>
</reference>
<dbReference type="AlphaFoldDB" id="A0A0A8JY30"/>
<gene>
    <name evidence="1" type="ORF">GL4_0233</name>
</gene>
<evidence type="ECO:0008006" key="3">
    <source>
        <dbReference type="Google" id="ProtNLM"/>
    </source>
</evidence>